<organism evidence="2 3">
    <name type="scientific">Gluconacetobacter asukensis</name>
    <dbReference type="NCBI Taxonomy" id="1017181"/>
    <lineage>
        <taxon>Bacteria</taxon>
        <taxon>Pseudomonadati</taxon>
        <taxon>Pseudomonadota</taxon>
        <taxon>Alphaproteobacteria</taxon>
        <taxon>Acetobacterales</taxon>
        <taxon>Acetobacteraceae</taxon>
        <taxon>Gluconacetobacter</taxon>
    </lineage>
</organism>
<reference evidence="2 3" key="1">
    <citation type="submission" date="2020-04" db="EMBL/GenBank/DDBJ databases">
        <title>Description of novel Gluconacetobacter.</title>
        <authorList>
            <person name="Sombolestani A."/>
        </authorList>
    </citation>
    <scope>NUCLEOTIDE SEQUENCE [LARGE SCALE GENOMIC DNA]</scope>
    <source>
        <strain evidence="2 3">LMG 27724</strain>
    </source>
</reference>
<keyword evidence="3" id="KW-1185">Reference proteome</keyword>
<name>A0A7W4NZP8_9PROT</name>
<evidence type="ECO:0000313" key="3">
    <source>
        <dbReference type="Proteomes" id="UP000577891"/>
    </source>
</evidence>
<dbReference type="EMBL" id="JABEQE010000004">
    <property type="protein sequence ID" value="MBB2171824.1"/>
    <property type="molecule type" value="Genomic_DNA"/>
</dbReference>
<evidence type="ECO:0000313" key="2">
    <source>
        <dbReference type="EMBL" id="MBB2171824.1"/>
    </source>
</evidence>
<dbReference type="RefSeq" id="WP_182978502.1">
    <property type="nucleotide sequence ID" value="NZ_BAABGB010000013.1"/>
</dbReference>
<keyword evidence="1" id="KW-0732">Signal</keyword>
<protein>
    <submittedName>
        <fullName evidence="2">Uncharacterized protein</fullName>
    </submittedName>
</protein>
<feature type="signal peptide" evidence="1">
    <location>
        <begin position="1"/>
        <end position="21"/>
    </location>
</feature>
<gene>
    <name evidence="2" type="ORF">HLH35_06775</name>
</gene>
<proteinExistence type="predicted"/>
<feature type="chain" id="PRO_5030606587" evidence="1">
    <location>
        <begin position="22"/>
        <end position="398"/>
    </location>
</feature>
<sequence length="398" mass="38450">MMLFRCGLVAGALAVPVSAWAQYAPFQPPGGLAPATLVGSQTLAQMQAATLAVQAVAAAAVPSSQKGVAGGVAALDDGGDVTAPLTGDATHAAVTPAGGSATMLGAYLGMLAKSSDLSAYLTVAAAGQSYATQTALAATAAIANAAIPSGRIGAASGVAGLDASGRVTAPIAGDLTPAVVTPTGGSQVNIADALASYATQAGLTAETTRATGAEATLQSNINIEATTRANADALLYPKTGGAISGAVTIGGTLTTAQNVNIGSGSVAVAANEVFKSNGGGIYYDAQITVTGGTSGAVNGGNMSINAAIVSLATGTGQLAKAPTPAAGDNSTNIATTAALRREIATGYTVVTLPTDARRYAGARAYVTDATACTFLGSLTGGGATFCPVIYNGTSWVAE</sequence>
<dbReference type="Proteomes" id="UP000577891">
    <property type="component" value="Unassembled WGS sequence"/>
</dbReference>
<accession>A0A7W4NZP8</accession>
<comment type="caution">
    <text evidence="2">The sequence shown here is derived from an EMBL/GenBank/DDBJ whole genome shotgun (WGS) entry which is preliminary data.</text>
</comment>
<dbReference type="AlphaFoldDB" id="A0A7W4NZP8"/>
<evidence type="ECO:0000256" key="1">
    <source>
        <dbReference type="SAM" id="SignalP"/>
    </source>
</evidence>